<keyword evidence="1" id="KW-0812">Transmembrane</keyword>
<dbReference type="EMBL" id="JBHUFF010000002">
    <property type="protein sequence ID" value="MFD1798299.1"/>
    <property type="molecule type" value="Genomic_DNA"/>
</dbReference>
<name>A0ABW4NIU9_9LACT</name>
<dbReference type="InterPro" id="IPR011528">
    <property type="entry name" value="NERD"/>
</dbReference>
<feature type="domain" description="NERD" evidence="2">
    <location>
        <begin position="47"/>
        <end position="164"/>
    </location>
</feature>
<dbReference type="RefSeq" id="WP_231726767.1">
    <property type="nucleotide sequence ID" value="NZ_JBHSQC010000011.1"/>
</dbReference>
<protein>
    <submittedName>
        <fullName evidence="3">Nuclease-related domain-containing protein</fullName>
    </submittedName>
</protein>
<dbReference type="Pfam" id="PF08378">
    <property type="entry name" value="NERD"/>
    <property type="match status" value="1"/>
</dbReference>
<evidence type="ECO:0000313" key="4">
    <source>
        <dbReference type="Proteomes" id="UP001597285"/>
    </source>
</evidence>
<reference evidence="4" key="1">
    <citation type="journal article" date="2019" name="Int. J. Syst. Evol. Microbiol.">
        <title>The Global Catalogue of Microorganisms (GCM) 10K type strain sequencing project: providing services to taxonomists for standard genome sequencing and annotation.</title>
        <authorList>
            <consortium name="The Broad Institute Genomics Platform"/>
            <consortium name="The Broad Institute Genome Sequencing Center for Infectious Disease"/>
            <person name="Wu L."/>
            <person name="Ma J."/>
        </authorList>
    </citation>
    <scope>NUCLEOTIDE SEQUENCE [LARGE SCALE GENOMIC DNA]</scope>
    <source>
        <strain evidence="4">KCTC 42143</strain>
    </source>
</reference>
<gene>
    <name evidence="3" type="ORF">ACFSBK_00275</name>
</gene>
<feature type="transmembrane region" description="Helical" evidence="1">
    <location>
        <begin position="6"/>
        <end position="25"/>
    </location>
</feature>
<keyword evidence="1" id="KW-0472">Membrane</keyword>
<keyword evidence="4" id="KW-1185">Reference proteome</keyword>
<sequence length="237" mass="27846">MVGFMVMLLIIYGMVFGMVILKNYIDFNNSNYQRASNHTFWETFFNKGNMGEYNIYRKLEKIKGTKLLLTNLYIPKEDGSTTEIDLLMITKLGFFVIESKNYSGWIFGNEKNRNWTQTFSNKKKFKFFNPIWQNKGHIKALQEILGIADDLLIHSLIVFSNNCELKKITVTSSNVHVIKQNQIKRTLRRELTNVMPKLTSEDIKIYFQVLKPFMHADEKIKQLHIKTIQEKLSQSNN</sequence>
<evidence type="ECO:0000259" key="2">
    <source>
        <dbReference type="PROSITE" id="PS50965"/>
    </source>
</evidence>
<evidence type="ECO:0000256" key="1">
    <source>
        <dbReference type="SAM" id="Phobius"/>
    </source>
</evidence>
<proteinExistence type="predicted"/>
<evidence type="ECO:0000313" key="3">
    <source>
        <dbReference type="EMBL" id="MFD1798299.1"/>
    </source>
</evidence>
<dbReference type="PROSITE" id="PS50965">
    <property type="entry name" value="NERD"/>
    <property type="match status" value="1"/>
</dbReference>
<accession>A0ABW4NIU9</accession>
<comment type="caution">
    <text evidence="3">The sequence shown here is derived from an EMBL/GenBank/DDBJ whole genome shotgun (WGS) entry which is preliminary data.</text>
</comment>
<organism evidence="3 4">
    <name type="scientific">Carnobacterium antarcticum</name>
    <dbReference type="NCBI Taxonomy" id="2126436"/>
    <lineage>
        <taxon>Bacteria</taxon>
        <taxon>Bacillati</taxon>
        <taxon>Bacillota</taxon>
        <taxon>Bacilli</taxon>
        <taxon>Lactobacillales</taxon>
        <taxon>Carnobacteriaceae</taxon>
        <taxon>Carnobacterium</taxon>
    </lineage>
</organism>
<keyword evidence="1" id="KW-1133">Transmembrane helix</keyword>
<dbReference type="Proteomes" id="UP001597285">
    <property type="component" value="Unassembled WGS sequence"/>
</dbReference>